<keyword evidence="9" id="KW-1185">Reference proteome</keyword>
<accession>A0A9X0QUI8</accession>
<evidence type="ECO:0000313" key="8">
    <source>
        <dbReference type="EMBL" id="MBC4014054.1"/>
    </source>
</evidence>
<dbReference type="GO" id="GO:0005506">
    <property type="term" value="F:iron ion binding"/>
    <property type="evidence" value="ECO:0007669"/>
    <property type="project" value="InterPro"/>
</dbReference>
<dbReference type="GO" id="GO:0031418">
    <property type="term" value="F:L-ascorbic acid binding"/>
    <property type="evidence" value="ECO:0007669"/>
    <property type="project" value="UniProtKB-KW"/>
</dbReference>
<dbReference type="Gene3D" id="3.40.30.10">
    <property type="entry name" value="Glutaredoxin"/>
    <property type="match status" value="1"/>
</dbReference>
<keyword evidence="6" id="KW-0408">Iron</keyword>
<evidence type="ECO:0000313" key="9">
    <source>
        <dbReference type="Proteomes" id="UP000600101"/>
    </source>
</evidence>
<sequence>MSDAPRKPPRLLPGDPAPWFHAAVAGNPRYNFASTAGRYVLLVFLGPASNSASAAAAAALQAAQAEGLLDDEHATAFAVSADPADTIQDARPGLRVLLDRDLAVSRRYGAAMPEAEARGVRYLPQVILLDPLLRVMEVAGLDQLPALLARLRDLPPPGLHAGQETPAPVLLLPRVLEPELCARLVATYEAKGGTESGFMVERDGKTIGVHDPFAKRRRDCEITDETLQAALRSRIVRRLAPEMRKAFQFNPTRIERYIVACYDANEGGHFRAHRDNTTSGTAHRRFAVTINLNDDFEGGELWFPEFGPRRYRPPVGGAVVFSCSLLHEATPVTRGIRYATLPFLYDDAAAAVREAGRASLVAGRTSAA</sequence>
<dbReference type="InterPro" id="IPR006620">
    <property type="entry name" value="Pro_4_hyd_alph"/>
</dbReference>
<name>A0A9X0QUI8_9PROT</name>
<dbReference type="Gene3D" id="2.60.120.620">
    <property type="entry name" value="q2cbj1_9rhob like domain"/>
    <property type="match status" value="1"/>
</dbReference>
<evidence type="ECO:0000256" key="5">
    <source>
        <dbReference type="ARBA" id="ARBA00023002"/>
    </source>
</evidence>
<keyword evidence="4" id="KW-0223">Dioxygenase</keyword>
<evidence type="ECO:0000256" key="6">
    <source>
        <dbReference type="ARBA" id="ARBA00023004"/>
    </source>
</evidence>
<dbReference type="InterPro" id="IPR005123">
    <property type="entry name" value="Oxoglu/Fe-dep_dioxygenase_dom"/>
</dbReference>
<dbReference type="GO" id="GO:0016705">
    <property type="term" value="F:oxidoreductase activity, acting on paired donors, with incorporation or reduction of molecular oxygen"/>
    <property type="evidence" value="ECO:0007669"/>
    <property type="project" value="InterPro"/>
</dbReference>
<keyword evidence="5" id="KW-0560">Oxidoreductase</keyword>
<comment type="caution">
    <text evidence="8">The sequence shown here is derived from an EMBL/GenBank/DDBJ whole genome shotgun (WGS) entry which is preliminary data.</text>
</comment>
<dbReference type="Pfam" id="PF13640">
    <property type="entry name" value="2OG-FeII_Oxy_3"/>
    <property type="match status" value="1"/>
</dbReference>
<proteinExistence type="predicted"/>
<reference evidence="8" key="1">
    <citation type="submission" date="2020-08" db="EMBL/GenBank/DDBJ databases">
        <authorList>
            <person name="Hu Y."/>
            <person name="Nguyen S.V."/>
            <person name="Li F."/>
            <person name="Fanning S."/>
        </authorList>
    </citation>
    <scope>NUCLEOTIDE SEQUENCE</scope>
    <source>
        <strain evidence="8">SYSU D8009</strain>
    </source>
</reference>
<protein>
    <submittedName>
        <fullName evidence="8">2OG-Fe(II) oxygenase</fullName>
    </submittedName>
</protein>
<dbReference type="SMART" id="SM00702">
    <property type="entry name" value="P4Hc"/>
    <property type="match status" value="1"/>
</dbReference>
<gene>
    <name evidence="8" type="ORF">H7965_01860</name>
</gene>
<comment type="cofactor">
    <cofactor evidence="1">
        <name>L-ascorbate</name>
        <dbReference type="ChEBI" id="CHEBI:38290"/>
    </cofactor>
</comment>
<dbReference type="InterPro" id="IPR036249">
    <property type="entry name" value="Thioredoxin-like_sf"/>
</dbReference>
<evidence type="ECO:0000259" key="7">
    <source>
        <dbReference type="PROSITE" id="PS51471"/>
    </source>
</evidence>
<dbReference type="PROSITE" id="PS51471">
    <property type="entry name" value="FE2OG_OXY"/>
    <property type="match status" value="1"/>
</dbReference>
<dbReference type="SUPFAM" id="SSF52833">
    <property type="entry name" value="Thioredoxin-like"/>
    <property type="match status" value="1"/>
</dbReference>
<dbReference type="AlphaFoldDB" id="A0A9X0QUI8"/>
<dbReference type="Proteomes" id="UP000600101">
    <property type="component" value="Unassembled WGS sequence"/>
</dbReference>
<evidence type="ECO:0000256" key="4">
    <source>
        <dbReference type="ARBA" id="ARBA00022964"/>
    </source>
</evidence>
<organism evidence="8 9">
    <name type="scientific">Siccirubricoccus deserti</name>
    <dbReference type="NCBI Taxonomy" id="2013562"/>
    <lineage>
        <taxon>Bacteria</taxon>
        <taxon>Pseudomonadati</taxon>
        <taxon>Pseudomonadota</taxon>
        <taxon>Alphaproteobacteria</taxon>
        <taxon>Acetobacterales</taxon>
        <taxon>Roseomonadaceae</taxon>
        <taxon>Siccirubricoccus</taxon>
    </lineage>
</organism>
<evidence type="ECO:0000256" key="2">
    <source>
        <dbReference type="ARBA" id="ARBA00022723"/>
    </source>
</evidence>
<dbReference type="RefSeq" id="WP_186768834.1">
    <property type="nucleotide sequence ID" value="NZ_JACOMF010000002.1"/>
</dbReference>
<keyword evidence="2" id="KW-0479">Metal-binding</keyword>
<dbReference type="GO" id="GO:0051213">
    <property type="term" value="F:dioxygenase activity"/>
    <property type="evidence" value="ECO:0007669"/>
    <property type="project" value="UniProtKB-KW"/>
</dbReference>
<evidence type="ECO:0000256" key="1">
    <source>
        <dbReference type="ARBA" id="ARBA00001961"/>
    </source>
</evidence>
<dbReference type="EMBL" id="JACOMF010000002">
    <property type="protein sequence ID" value="MBC4014054.1"/>
    <property type="molecule type" value="Genomic_DNA"/>
</dbReference>
<evidence type="ECO:0000256" key="3">
    <source>
        <dbReference type="ARBA" id="ARBA00022896"/>
    </source>
</evidence>
<keyword evidence="3" id="KW-0847">Vitamin C</keyword>
<feature type="domain" description="Fe2OG dioxygenase" evidence="7">
    <location>
        <begin position="248"/>
        <end position="347"/>
    </location>
</feature>
<dbReference type="InterPro" id="IPR044862">
    <property type="entry name" value="Pro_4_hyd_alph_FE2OG_OXY"/>
</dbReference>